<reference evidence="2 3" key="1">
    <citation type="journal article" date="2017" name="Curr. Biol.">
        <title>Genome architecture and evolution of a unichromosomal asexual nematode.</title>
        <authorList>
            <person name="Fradin H."/>
            <person name="Zegar C."/>
            <person name="Gutwein M."/>
            <person name="Lucas J."/>
            <person name="Kovtun M."/>
            <person name="Corcoran D."/>
            <person name="Baugh L.R."/>
            <person name="Kiontke K."/>
            <person name="Gunsalus K."/>
            <person name="Fitch D.H."/>
            <person name="Piano F."/>
        </authorList>
    </citation>
    <scope>NUCLEOTIDE SEQUENCE [LARGE SCALE GENOMIC DNA]</scope>
    <source>
        <strain evidence="2">PF1309</strain>
    </source>
</reference>
<dbReference type="OrthoDB" id="5856206at2759"/>
<evidence type="ECO:0000256" key="1">
    <source>
        <dbReference type="SAM" id="MobiDB-lite"/>
    </source>
</evidence>
<keyword evidence="3" id="KW-1185">Reference proteome</keyword>
<protein>
    <submittedName>
        <fullName evidence="2">Uncharacterized protein</fullName>
    </submittedName>
</protein>
<comment type="caution">
    <text evidence="2">The sequence shown here is derived from an EMBL/GenBank/DDBJ whole genome shotgun (WGS) entry which is preliminary data.</text>
</comment>
<name>A0A2A2LFU3_9BILA</name>
<accession>A0A2A2LFU3</accession>
<feature type="compositionally biased region" description="Polar residues" evidence="1">
    <location>
        <begin position="54"/>
        <end position="66"/>
    </location>
</feature>
<feature type="compositionally biased region" description="Basic and acidic residues" evidence="1">
    <location>
        <begin position="41"/>
        <end position="52"/>
    </location>
</feature>
<feature type="compositionally biased region" description="Polar residues" evidence="1">
    <location>
        <begin position="16"/>
        <end position="28"/>
    </location>
</feature>
<feature type="region of interest" description="Disordered" evidence="1">
    <location>
        <begin position="1"/>
        <end position="80"/>
    </location>
</feature>
<sequence length="102" mass="11066">MDVPGRLRPEDAASSGGRQNASLDSITTRKPVRPNFAEDVYGEKGDVPEKSGKTPPTSSNFDSNDSAFEDEGVVSYSESPLAQRRSANLLKLQQLKGTIIQR</sequence>
<organism evidence="2 3">
    <name type="scientific">Diploscapter pachys</name>
    <dbReference type="NCBI Taxonomy" id="2018661"/>
    <lineage>
        <taxon>Eukaryota</taxon>
        <taxon>Metazoa</taxon>
        <taxon>Ecdysozoa</taxon>
        <taxon>Nematoda</taxon>
        <taxon>Chromadorea</taxon>
        <taxon>Rhabditida</taxon>
        <taxon>Rhabditina</taxon>
        <taxon>Rhabditomorpha</taxon>
        <taxon>Rhabditoidea</taxon>
        <taxon>Rhabditidae</taxon>
        <taxon>Diploscapter</taxon>
    </lineage>
</organism>
<proteinExistence type="predicted"/>
<evidence type="ECO:0000313" key="3">
    <source>
        <dbReference type="Proteomes" id="UP000218231"/>
    </source>
</evidence>
<feature type="compositionally biased region" description="Basic and acidic residues" evidence="1">
    <location>
        <begin position="1"/>
        <end position="11"/>
    </location>
</feature>
<dbReference type="Proteomes" id="UP000218231">
    <property type="component" value="Unassembled WGS sequence"/>
</dbReference>
<evidence type="ECO:0000313" key="2">
    <source>
        <dbReference type="EMBL" id="PAV85005.1"/>
    </source>
</evidence>
<gene>
    <name evidence="2" type="ORF">WR25_10270</name>
</gene>
<dbReference type="AlphaFoldDB" id="A0A2A2LFU3"/>
<dbReference type="EMBL" id="LIAE01006808">
    <property type="protein sequence ID" value="PAV85005.1"/>
    <property type="molecule type" value="Genomic_DNA"/>
</dbReference>